<gene>
    <name evidence="3" type="ORF">G7026_17755</name>
</gene>
<dbReference type="PANTHER" id="PTHR43798">
    <property type="entry name" value="MONOACYLGLYCEROL LIPASE"/>
    <property type="match status" value="1"/>
</dbReference>
<dbReference type="InterPro" id="IPR029058">
    <property type="entry name" value="AB_hydrolase_fold"/>
</dbReference>
<keyword evidence="4" id="KW-1185">Reference proteome</keyword>
<feature type="signal peptide" evidence="1">
    <location>
        <begin position="1"/>
        <end position="21"/>
    </location>
</feature>
<dbReference type="PRINTS" id="PR00111">
    <property type="entry name" value="ABHYDROLASE"/>
</dbReference>
<organism evidence="3 4">
    <name type="scientific">Stutzerimonas azotifigens</name>
    <dbReference type="NCBI Taxonomy" id="291995"/>
    <lineage>
        <taxon>Bacteria</taxon>
        <taxon>Pseudomonadati</taxon>
        <taxon>Pseudomonadota</taxon>
        <taxon>Gammaproteobacteria</taxon>
        <taxon>Pseudomonadales</taxon>
        <taxon>Pseudomonadaceae</taxon>
        <taxon>Stutzerimonas</taxon>
    </lineage>
</organism>
<evidence type="ECO:0000313" key="4">
    <source>
        <dbReference type="Proteomes" id="UP000786387"/>
    </source>
</evidence>
<protein>
    <submittedName>
        <fullName evidence="3">Alpha/beta hydrolase</fullName>
    </submittedName>
</protein>
<evidence type="ECO:0000313" key="3">
    <source>
        <dbReference type="EMBL" id="MBA1275200.1"/>
    </source>
</evidence>
<accession>A0ABR5Z4U1</accession>
<sequence>MRVLLSSTALSALTMAMTANAEPARFGERLEGFEYPHASQIFAFDSQGQRLEMSYMDIAPAGEANGKTFVLMHGKNFCGATWEGTIGALTHAGYRVVVPDQVGFCRSSKPENYQYSFHQLAYNTQGLMAHLGIDRYAVMGHSMGGMLAMRHALTYPSRVEQLVLVNPIGLEDWKAKGVPYRPVDAWYAQELKTNAEGIRRYQQSTYYANEWRPEYDRWVTMQEGLFQGEGKKRVAWNSALTYDMIFTQPVVYELDHIQAPTLLMIGNKDNTAIGKDAAAESVRATLGNYSKLGPMAAKRIPNAKLVTFDDLGHSPQIQAPERFHEQLLKALRRI</sequence>
<comment type="caution">
    <text evidence="3">The sequence shown here is derived from an EMBL/GenBank/DDBJ whole genome shotgun (WGS) entry which is preliminary data.</text>
</comment>
<feature type="domain" description="AB hydrolase-1" evidence="2">
    <location>
        <begin position="68"/>
        <end position="320"/>
    </location>
</feature>
<dbReference type="InterPro" id="IPR000639">
    <property type="entry name" value="Epox_hydrolase-like"/>
</dbReference>
<name>A0ABR5Z4U1_9GAMM</name>
<keyword evidence="3" id="KW-0378">Hydrolase</keyword>
<evidence type="ECO:0000259" key="2">
    <source>
        <dbReference type="Pfam" id="PF00561"/>
    </source>
</evidence>
<dbReference type="SUPFAM" id="SSF53474">
    <property type="entry name" value="alpha/beta-Hydrolases"/>
    <property type="match status" value="1"/>
</dbReference>
<dbReference type="InterPro" id="IPR000073">
    <property type="entry name" value="AB_hydrolase_1"/>
</dbReference>
<dbReference type="RefSeq" id="WP_181072231.1">
    <property type="nucleotide sequence ID" value="NZ_JAAMRF010000009.1"/>
</dbReference>
<reference evidence="3 4" key="1">
    <citation type="submission" date="2020-02" db="EMBL/GenBank/DDBJ databases">
        <title>Synteny-based analysis reveals conserved mechanism for high triclosan tolerance in Pseudomonas, as well as instances of horizontal transfer.</title>
        <authorList>
            <person name="Mcfarland A.G."/>
            <person name="Bertucci H.K."/>
            <person name="Litmann E."/>
            <person name="Shen J."/>
            <person name="Huttenhower C."/>
            <person name="Hartmann E.M."/>
        </authorList>
    </citation>
    <scope>NUCLEOTIDE SEQUENCE [LARGE SCALE GENOMIC DNA]</scope>
    <source>
        <strain evidence="3 4">115A1</strain>
    </source>
</reference>
<dbReference type="Pfam" id="PF00561">
    <property type="entry name" value="Abhydrolase_1"/>
    <property type="match status" value="1"/>
</dbReference>
<dbReference type="EMBL" id="JAAMRF010000009">
    <property type="protein sequence ID" value="MBA1275200.1"/>
    <property type="molecule type" value="Genomic_DNA"/>
</dbReference>
<dbReference type="GO" id="GO:0016787">
    <property type="term" value="F:hydrolase activity"/>
    <property type="evidence" value="ECO:0007669"/>
    <property type="project" value="UniProtKB-KW"/>
</dbReference>
<proteinExistence type="predicted"/>
<dbReference type="PRINTS" id="PR00412">
    <property type="entry name" value="EPOXHYDRLASE"/>
</dbReference>
<dbReference type="InterPro" id="IPR050266">
    <property type="entry name" value="AB_hydrolase_sf"/>
</dbReference>
<dbReference type="Proteomes" id="UP000786387">
    <property type="component" value="Unassembled WGS sequence"/>
</dbReference>
<feature type="chain" id="PRO_5047524341" evidence="1">
    <location>
        <begin position="22"/>
        <end position="334"/>
    </location>
</feature>
<dbReference type="Gene3D" id="3.40.50.1820">
    <property type="entry name" value="alpha/beta hydrolase"/>
    <property type="match status" value="1"/>
</dbReference>
<evidence type="ECO:0000256" key="1">
    <source>
        <dbReference type="SAM" id="SignalP"/>
    </source>
</evidence>
<keyword evidence="1" id="KW-0732">Signal</keyword>
<dbReference type="PANTHER" id="PTHR43798:SF33">
    <property type="entry name" value="HYDROLASE, PUTATIVE (AFU_ORTHOLOGUE AFUA_2G14860)-RELATED"/>
    <property type="match status" value="1"/>
</dbReference>